<gene>
    <name evidence="2" type="ORF">COU31_00355</name>
</gene>
<name>A0A2M6W546_9BACT</name>
<sequence length="80" mass="8714">MHIFIGLLIVVTGVVLIMKAEWFLQNFGASAWAEAKLGTSGGTRLMYKLIGIVFIFFGMMIATSLIGGFLNATVVKLFVK</sequence>
<dbReference type="AlphaFoldDB" id="A0A2M6W546"/>
<keyword evidence="1" id="KW-0812">Transmembrane</keyword>
<evidence type="ECO:0000313" key="3">
    <source>
        <dbReference type="Proteomes" id="UP000231183"/>
    </source>
</evidence>
<evidence type="ECO:0000256" key="1">
    <source>
        <dbReference type="SAM" id="Phobius"/>
    </source>
</evidence>
<organism evidence="2 3">
    <name type="scientific">Candidatus Magasanikbacteria bacterium CG10_big_fil_rev_8_21_14_0_10_40_10</name>
    <dbReference type="NCBI Taxonomy" id="1974648"/>
    <lineage>
        <taxon>Bacteria</taxon>
        <taxon>Candidatus Magasanikiibacteriota</taxon>
    </lineage>
</organism>
<comment type="caution">
    <text evidence="2">The sequence shown here is derived from an EMBL/GenBank/DDBJ whole genome shotgun (WGS) entry which is preliminary data.</text>
</comment>
<keyword evidence="1" id="KW-0472">Membrane</keyword>
<keyword evidence="1" id="KW-1133">Transmembrane helix</keyword>
<feature type="transmembrane region" description="Helical" evidence="1">
    <location>
        <begin position="49"/>
        <end position="79"/>
    </location>
</feature>
<proteinExistence type="predicted"/>
<dbReference type="Proteomes" id="UP000231183">
    <property type="component" value="Unassembled WGS sequence"/>
</dbReference>
<dbReference type="EMBL" id="PFBX01000003">
    <property type="protein sequence ID" value="PIT87922.1"/>
    <property type="molecule type" value="Genomic_DNA"/>
</dbReference>
<reference evidence="3" key="1">
    <citation type="submission" date="2017-09" db="EMBL/GenBank/DDBJ databases">
        <title>Depth-based differentiation of microbial function through sediment-hosted aquifers and enrichment of novel symbionts in the deep terrestrial subsurface.</title>
        <authorList>
            <person name="Probst A.J."/>
            <person name="Ladd B."/>
            <person name="Jarett J.K."/>
            <person name="Geller-Mcgrath D.E."/>
            <person name="Sieber C.M.K."/>
            <person name="Emerson J.B."/>
            <person name="Anantharaman K."/>
            <person name="Thomas B.C."/>
            <person name="Malmstrom R."/>
            <person name="Stieglmeier M."/>
            <person name="Klingl A."/>
            <person name="Woyke T."/>
            <person name="Ryan C.M."/>
            <person name="Banfield J.F."/>
        </authorList>
    </citation>
    <scope>NUCLEOTIDE SEQUENCE [LARGE SCALE GENOMIC DNA]</scope>
</reference>
<evidence type="ECO:0000313" key="2">
    <source>
        <dbReference type="EMBL" id="PIT87922.1"/>
    </source>
</evidence>
<accession>A0A2M6W546</accession>
<protein>
    <submittedName>
        <fullName evidence="2">Uncharacterized protein</fullName>
    </submittedName>
</protein>